<evidence type="ECO:0000256" key="8">
    <source>
        <dbReference type="ARBA" id="ARBA00048017"/>
    </source>
</evidence>
<feature type="binding site" evidence="11">
    <location>
        <begin position="257"/>
        <end position="263"/>
    </location>
    <ligand>
        <name>acetyl-CoA</name>
        <dbReference type="ChEBI" id="CHEBI:57288"/>
    </ligand>
</feature>
<dbReference type="InterPro" id="IPR013523">
    <property type="entry name" value="Hist_AcTrfase_HAT1_C"/>
</dbReference>
<evidence type="ECO:0000256" key="9">
    <source>
        <dbReference type="PIRNR" id="PIRNR038084"/>
    </source>
</evidence>
<dbReference type="Gene3D" id="3.90.360.10">
    <property type="entry name" value="Histone acetyl transferase 1 (HAT1), N-terminal domain"/>
    <property type="match status" value="1"/>
</dbReference>
<evidence type="ECO:0000259" key="14">
    <source>
        <dbReference type="Pfam" id="PF10394"/>
    </source>
</evidence>
<evidence type="ECO:0000256" key="7">
    <source>
        <dbReference type="ARBA" id="ARBA00023315"/>
    </source>
</evidence>
<dbReference type="InterPro" id="IPR017380">
    <property type="entry name" value="Hist_AcTrfase_B-typ_cat-su"/>
</dbReference>
<dbReference type="PIRSF" id="PIRSF038084">
    <property type="entry name" value="HAT-B_cat"/>
    <property type="match status" value="1"/>
</dbReference>
<feature type="site" description="Interaction with histone H4 N-terminus" evidence="12">
    <location>
        <position position="179"/>
    </location>
</feature>
<feature type="binding site" evidence="11">
    <location>
        <position position="288"/>
    </location>
    <ligand>
        <name>acetyl-CoA</name>
        <dbReference type="ChEBI" id="CHEBI:57288"/>
    </ligand>
</feature>
<comment type="caution">
    <text evidence="15">The sequence shown here is derived from an EMBL/GenBank/DDBJ whole genome shotgun (WGS) entry which is preliminary data.</text>
</comment>
<feature type="region of interest" description="Disordered" evidence="13">
    <location>
        <begin position="462"/>
        <end position="485"/>
    </location>
</feature>
<dbReference type="EC" id="2.3.1.48" evidence="3 9"/>
<dbReference type="PANTHER" id="PTHR12046">
    <property type="entry name" value="HISTONE ACETYLTRANSFERASE TYPE B CATALYTIC SUBUNIT"/>
    <property type="match status" value="1"/>
</dbReference>
<dbReference type="AlphaFoldDB" id="A0AAN6VWC9"/>
<organism evidence="15 16">
    <name type="scientific">Chaetomidium leptoderma</name>
    <dbReference type="NCBI Taxonomy" id="669021"/>
    <lineage>
        <taxon>Eukaryota</taxon>
        <taxon>Fungi</taxon>
        <taxon>Dikarya</taxon>
        <taxon>Ascomycota</taxon>
        <taxon>Pezizomycotina</taxon>
        <taxon>Sordariomycetes</taxon>
        <taxon>Sordariomycetidae</taxon>
        <taxon>Sordariales</taxon>
        <taxon>Chaetomiaceae</taxon>
        <taxon>Chaetomidium</taxon>
    </lineage>
</organism>
<evidence type="ECO:0000256" key="3">
    <source>
        <dbReference type="ARBA" id="ARBA00013184"/>
    </source>
</evidence>
<gene>
    <name evidence="15" type="ORF">C8A00DRAFT_29094</name>
</gene>
<sequence>MSSNDDWSTPSSDAVLVSLVSPSTRGVKTISHSFHPKFTYPIFGDSEEIFGYKDLEINLRYNASDMRPNLTISYAKKYPAVGETEATDINEILREFLPEVAFQKKGDFETAIKSVREDWTPPGELDTTFKSNHKTFEVWKANLADPAVKQLVKRIQIFVPFFIEGGSAIDVDDPDADRWTVFFLYQKMTAVGDTGRNPYIFAGYCTVYRFFHFRLPTPPPSPSETDLEKATLGQDFDLSQLPCRSRISQFLVIPLFQGKGLGSRFYSHVFQEYLKHPQTVEITVEDPNEAFDDLRDIADYQYLRQLPEFQALRINTDVTIPKSGTAPSNIVDKAACEAVRVKAKIAPRQFARVLEMHLLSTLPEPVRPGIAPEKSAAAPNATKEQQHEHRLWRLMAKKRIYKHNKDALGEFEIPERITKLDETVSSLEFDYARLLIMAEEQQAMAVEEVHMNGVAAAMVSAANGKRKAVDDEEQSVSKKARVEEE</sequence>
<dbReference type="InterPro" id="IPR019467">
    <property type="entry name" value="Hat1_N"/>
</dbReference>
<evidence type="ECO:0000256" key="13">
    <source>
        <dbReference type="SAM" id="MobiDB-lite"/>
    </source>
</evidence>
<comment type="subcellular location">
    <subcellularLocation>
        <location evidence="9">Cytoplasm</location>
    </subcellularLocation>
    <subcellularLocation>
        <location evidence="1 9">Nucleus</location>
    </subcellularLocation>
</comment>
<dbReference type="GO" id="GO:0031509">
    <property type="term" value="P:subtelomeric heterochromatin formation"/>
    <property type="evidence" value="ECO:0007669"/>
    <property type="project" value="InterPro"/>
</dbReference>
<evidence type="ECO:0000313" key="16">
    <source>
        <dbReference type="Proteomes" id="UP001302745"/>
    </source>
</evidence>
<feature type="active site" description="Proton donor/acceptor" evidence="10">
    <location>
        <position position="285"/>
    </location>
</feature>
<dbReference type="Gene3D" id="3.40.630.30">
    <property type="match status" value="1"/>
</dbReference>
<evidence type="ECO:0000256" key="4">
    <source>
        <dbReference type="ARBA" id="ARBA00021268"/>
    </source>
</evidence>
<evidence type="ECO:0000256" key="11">
    <source>
        <dbReference type="PIRSR" id="PIRSR038084-2"/>
    </source>
</evidence>
<dbReference type="InterPro" id="IPR016181">
    <property type="entry name" value="Acyl_CoA_acyltransferase"/>
</dbReference>
<evidence type="ECO:0000256" key="10">
    <source>
        <dbReference type="PIRSR" id="PIRSR038084-1"/>
    </source>
</evidence>
<feature type="region of interest" description="Interaction with histone H4 N-terminus" evidence="11">
    <location>
        <begin position="45"/>
        <end position="47"/>
    </location>
</feature>
<comment type="catalytic activity">
    <reaction evidence="8 9">
        <text>L-lysyl-[protein] + acetyl-CoA = N(6)-acetyl-L-lysyl-[protein] + CoA + H(+)</text>
        <dbReference type="Rhea" id="RHEA:45948"/>
        <dbReference type="Rhea" id="RHEA-COMP:9752"/>
        <dbReference type="Rhea" id="RHEA-COMP:10731"/>
        <dbReference type="ChEBI" id="CHEBI:15378"/>
        <dbReference type="ChEBI" id="CHEBI:29969"/>
        <dbReference type="ChEBI" id="CHEBI:57287"/>
        <dbReference type="ChEBI" id="CHEBI:57288"/>
        <dbReference type="ChEBI" id="CHEBI:61930"/>
        <dbReference type="EC" id="2.3.1.48"/>
    </reaction>
</comment>
<dbReference type="GO" id="GO:0005737">
    <property type="term" value="C:cytoplasm"/>
    <property type="evidence" value="ECO:0007669"/>
    <property type="project" value="UniProtKB-SubCell"/>
</dbReference>
<comment type="subunit">
    <text evidence="9">Component of the HAT-B complex composed of at least HAT1 and HAT2. The HAT-B complex binds to histone H4 tail.</text>
</comment>
<evidence type="ECO:0000313" key="15">
    <source>
        <dbReference type="EMBL" id="KAK4158021.1"/>
    </source>
</evidence>
<reference evidence="15" key="2">
    <citation type="submission" date="2023-05" db="EMBL/GenBank/DDBJ databases">
        <authorList>
            <consortium name="Lawrence Berkeley National Laboratory"/>
            <person name="Steindorff A."/>
            <person name="Hensen N."/>
            <person name="Bonometti L."/>
            <person name="Westerberg I."/>
            <person name="Brannstrom I.O."/>
            <person name="Guillou S."/>
            <person name="Cros-Aarteil S."/>
            <person name="Calhoun S."/>
            <person name="Haridas S."/>
            <person name="Kuo A."/>
            <person name="Mondo S."/>
            <person name="Pangilinan J."/>
            <person name="Riley R."/>
            <person name="Labutti K."/>
            <person name="Andreopoulos B."/>
            <person name="Lipzen A."/>
            <person name="Chen C."/>
            <person name="Yanf M."/>
            <person name="Daum C."/>
            <person name="Ng V."/>
            <person name="Clum A."/>
            <person name="Ohm R."/>
            <person name="Martin F."/>
            <person name="Silar P."/>
            <person name="Natvig D."/>
            <person name="Lalanne C."/>
            <person name="Gautier V."/>
            <person name="Ament-Velasquez S.L."/>
            <person name="Kruys A."/>
            <person name="Hutchinson M.I."/>
            <person name="Powell A.J."/>
            <person name="Barry K."/>
            <person name="Miller A.N."/>
            <person name="Grigoriev I.V."/>
            <person name="Debuchy R."/>
            <person name="Gladieux P."/>
            <person name="Thoren M.H."/>
            <person name="Johannesson H."/>
        </authorList>
    </citation>
    <scope>NUCLEOTIDE SEQUENCE</scope>
    <source>
        <strain evidence="15">CBS 538.74</strain>
    </source>
</reference>
<dbReference type="GO" id="GO:0005634">
    <property type="term" value="C:nucleus"/>
    <property type="evidence" value="ECO:0007669"/>
    <property type="project" value="UniProtKB-SubCell"/>
</dbReference>
<evidence type="ECO:0000256" key="1">
    <source>
        <dbReference type="ARBA" id="ARBA00004123"/>
    </source>
</evidence>
<comment type="similarity">
    <text evidence="2 9">Belongs to the HAT1 family.</text>
</comment>
<keyword evidence="7 9" id="KW-0012">Acyltransferase</keyword>
<keyword evidence="6 9" id="KW-0539">Nucleus</keyword>
<reference evidence="15" key="1">
    <citation type="journal article" date="2023" name="Mol. Phylogenet. Evol.">
        <title>Genome-scale phylogeny and comparative genomics of the fungal order Sordariales.</title>
        <authorList>
            <person name="Hensen N."/>
            <person name="Bonometti L."/>
            <person name="Westerberg I."/>
            <person name="Brannstrom I.O."/>
            <person name="Guillou S."/>
            <person name="Cros-Aarteil S."/>
            <person name="Calhoun S."/>
            <person name="Haridas S."/>
            <person name="Kuo A."/>
            <person name="Mondo S."/>
            <person name="Pangilinan J."/>
            <person name="Riley R."/>
            <person name="LaButti K."/>
            <person name="Andreopoulos B."/>
            <person name="Lipzen A."/>
            <person name="Chen C."/>
            <person name="Yan M."/>
            <person name="Daum C."/>
            <person name="Ng V."/>
            <person name="Clum A."/>
            <person name="Steindorff A."/>
            <person name="Ohm R.A."/>
            <person name="Martin F."/>
            <person name="Silar P."/>
            <person name="Natvig D.O."/>
            <person name="Lalanne C."/>
            <person name="Gautier V."/>
            <person name="Ament-Velasquez S.L."/>
            <person name="Kruys A."/>
            <person name="Hutchinson M.I."/>
            <person name="Powell A.J."/>
            <person name="Barry K."/>
            <person name="Miller A.N."/>
            <person name="Grigoriev I.V."/>
            <person name="Debuchy R."/>
            <person name="Gladieux P."/>
            <person name="Hiltunen Thoren M."/>
            <person name="Johannesson H."/>
        </authorList>
    </citation>
    <scope>NUCLEOTIDE SEQUENCE</scope>
    <source>
        <strain evidence="15">CBS 538.74</strain>
    </source>
</reference>
<dbReference type="InterPro" id="IPR037113">
    <property type="entry name" value="Hat1_N_sf"/>
</dbReference>
<feature type="region of interest" description="Interaction with histone H4 N-terminus" evidence="11">
    <location>
        <begin position="208"/>
        <end position="210"/>
    </location>
</feature>
<dbReference type="Proteomes" id="UP001302745">
    <property type="component" value="Unassembled WGS sequence"/>
</dbReference>
<dbReference type="GO" id="GO:0000781">
    <property type="term" value="C:chromosome, telomeric region"/>
    <property type="evidence" value="ECO:0007669"/>
    <property type="project" value="GOC"/>
</dbReference>
<dbReference type="GO" id="GO:0042393">
    <property type="term" value="F:histone binding"/>
    <property type="evidence" value="ECO:0007669"/>
    <property type="project" value="InterPro"/>
</dbReference>
<keyword evidence="9" id="KW-0963">Cytoplasm</keyword>
<keyword evidence="16" id="KW-1185">Reference proteome</keyword>
<dbReference type="Pfam" id="PF21184">
    <property type="entry name" value="HAT1_C_fung"/>
    <property type="match status" value="1"/>
</dbReference>
<dbReference type="FunFam" id="1.10.10.390:FF:000004">
    <property type="entry name" value="Histone acetyltransferase type B catalytic subunit"/>
    <property type="match status" value="1"/>
</dbReference>
<dbReference type="SUPFAM" id="SSF55729">
    <property type="entry name" value="Acyl-CoA N-acyltransferases (Nat)"/>
    <property type="match status" value="1"/>
</dbReference>
<dbReference type="GO" id="GO:0004402">
    <property type="term" value="F:histone acetyltransferase activity"/>
    <property type="evidence" value="ECO:0007669"/>
    <property type="project" value="UniProtKB-UniRule"/>
</dbReference>
<dbReference type="Gene3D" id="1.10.10.390">
    <property type="match status" value="1"/>
</dbReference>
<dbReference type="Pfam" id="PF10394">
    <property type="entry name" value="Hat1_N"/>
    <property type="match status" value="1"/>
</dbReference>
<name>A0AAN6VWC9_9PEZI</name>
<accession>A0AAN6VWC9</accession>
<protein>
    <recommendedName>
        <fullName evidence="4 9">Histone acetyltransferase type B catalytic subunit</fullName>
        <ecNumber evidence="3 9">2.3.1.48</ecNumber>
    </recommendedName>
</protein>
<evidence type="ECO:0000256" key="2">
    <source>
        <dbReference type="ARBA" id="ARBA00010543"/>
    </source>
</evidence>
<comment type="function">
    <text evidence="9">Catalytic component of the histone acetylase B (HAT-B) complex. Has intrinsic substrate specificity that modifies lysine in recognition sequence GXGKXG. Involved in DNA double-strand break repair.</text>
</comment>
<feature type="domain" description="Histone acetyl transferase HAT1 N-terminal" evidence="14">
    <location>
        <begin position="7"/>
        <end position="164"/>
    </location>
</feature>
<evidence type="ECO:0000256" key="12">
    <source>
        <dbReference type="PIRSR" id="PIRSR038084-3"/>
    </source>
</evidence>
<evidence type="ECO:0000256" key="6">
    <source>
        <dbReference type="ARBA" id="ARBA00023242"/>
    </source>
</evidence>
<evidence type="ECO:0000256" key="5">
    <source>
        <dbReference type="ARBA" id="ARBA00022679"/>
    </source>
</evidence>
<proteinExistence type="inferred from homology"/>
<dbReference type="EMBL" id="MU856843">
    <property type="protein sequence ID" value="KAK4158021.1"/>
    <property type="molecule type" value="Genomic_DNA"/>
</dbReference>
<keyword evidence="5 9" id="KW-0808">Transferase</keyword>